<evidence type="ECO:0000313" key="3">
    <source>
        <dbReference type="Proteomes" id="UP000440224"/>
    </source>
</evidence>
<protein>
    <submittedName>
        <fullName evidence="2">Alpha/beta fold hydrolase</fullName>
    </submittedName>
</protein>
<keyword evidence="1 2" id="KW-0378">Hydrolase</keyword>
<organism evidence="2 3">
    <name type="scientific">Polyangium spumosum</name>
    <dbReference type="NCBI Taxonomy" id="889282"/>
    <lineage>
        <taxon>Bacteria</taxon>
        <taxon>Pseudomonadati</taxon>
        <taxon>Myxococcota</taxon>
        <taxon>Polyangia</taxon>
        <taxon>Polyangiales</taxon>
        <taxon>Polyangiaceae</taxon>
        <taxon>Polyangium</taxon>
    </lineage>
</organism>
<proteinExistence type="predicted"/>
<evidence type="ECO:0000313" key="2">
    <source>
        <dbReference type="EMBL" id="MRG97962.1"/>
    </source>
</evidence>
<dbReference type="AlphaFoldDB" id="A0A6N7Q0H7"/>
<dbReference type="GO" id="GO:0052689">
    <property type="term" value="F:carboxylic ester hydrolase activity"/>
    <property type="evidence" value="ECO:0007669"/>
    <property type="project" value="UniProtKB-ARBA"/>
</dbReference>
<dbReference type="EMBL" id="WJIE01000023">
    <property type="protein sequence ID" value="MRG97962.1"/>
    <property type="molecule type" value="Genomic_DNA"/>
</dbReference>
<dbReference type="Gene3D" id="3.40.50.1820">
    <property type="entry name" value="alpha/beta hydrolase"/>
    <property type="match status" value="1"/>
</dbReference>
<keyword evidence="3" id="KW-1185">Reference proteome</keyword>
<evidence type="ECO:0000256" key="1">
    <source>
        <dbReference type="ARBA" id="ARBA00022801"/>
    </source>
</evidence>
<dbReference type="SUPFAM" id="SSF53474">
    <property type="entry name" value="alpha/beta-Hydrolases"/>
    <property type="match status" value="1"/>
</dbReference>
<dbReference type="PANTHER" id="PTHR22946:SF9">
    <property type="entry name" value="POLYKETIDE TRANSFERASE AF380"/>
    <property type="match status" value="1"/>
</dbReference>
<gene>
    <name evidence="2" type="ORF">GF068_39545</name>
</gene>
<dbReference type="Proteomes" id="UP000440224">
    <property type="component" value="Unassembled WGS sequence"/>
</dbReference>
<name>A0A6N7Q0H7_9BACT</name>
<dbReference type="InterPro" id="IPR029058">
    <property type="entry name" value="AB_hydrolase_fold"/>
</dbReference>
<sequence length="253" mass="27540">MDEGAPKDGAARPRYPLAVTSPRFLYLHGFASGPRSKKGVATAEHYGRLGVDIDCLDLRLPSFERLRVSAMIDEVRRRIGGDRERVVLFGSSLGGLVASRVAEMDARVASLVLLAPAFDLSRRWRDRLGAEGMARWADTGFLEVDDLTTGSKARVDHGFFLDVEAVDGSSGVLPDVRVPTLVLHGTRDDVVTIDRSRDFARGRRHVTLIELDDGHELIASLPRILSASESFLAPFLGSLACSLVATPPSLRHA</sequence>
<dbReference type="PANTHER" id="PTHR22946">
    <property type="entry name" value="DIENELACTONE HYDROLASE DOMAIN-CONTAINING PROTEIN-RELATED"/>
    <property type="match status" value="1"/>
</dbReference>
<dbReference type="OrthoDB" id="128799at2"/>
<dbReference type="InterPro" id="IPR050261">
    <property type="entry name" value="FrsA_esterase"/>
</dbReference>
<reference evidence="2 3" key="1">
    <citation type="submission" date="2019-10" db="EMBL/GenBank/DDBJ databases">
        <title>A soil myxobacterium in the family Polyangiaceae.</title>
        <authorList>
            <person name="Li Y."/>
            <person name="Wang J."/>
        </authorList>
    </citation>
    <scope>NUCLEOTIDE SEQUENCE [LARGE SCALE GENOMIC DNA]</scope>
    <source>
        <strain evidence="2 3">DSM 14734</strain>
    </source>
</reference>
<dbReference type="InterPro" id="IPR008886">
    <property type="entry name" value="UPF0227/Esterase_YqiA"/>
</dbReference>
<accession>A0A6N7Q0H7</accession>
<comment type="caution">
    <text evidence="2">The sequence shown here is derived from an EMBL/GenBank/DDBJ whole genome shotgun (WGS) entry which is preliminary data.</text>
</comment>
<dbReference type="Pfam" id="PF05728">
    <property type="entry name" value="UPF0227"/>
    <property type="match status" value="1"/>
</dbReference>